<feature type="transmembrane region" description="Helical" evidence="1">
    <location>
        <begin position="209"/>
        <end position="226"/>
    </location>
</feature>
<evidence type="ECO:0000256" key="1">
    <source>
        <dbReference type="SAM" id="Phobius"/>
    </source>
</evidence>
<dbReference type="EMBL" id="AMXF01000041">
    <property type="protein sequence ID" value="ENO97582.1"/>
    <property type="molecule type" value="Genomic_DNA"/>
</dbReference>
<keyword evidence="3" id="KW-1185">Reference proteome</keyword>
<reference evidence="2 3" key="1">
    <citation type="submission" date="2012-09" db="EMBL/GenBank/DDBJ databases">
        <title>Draft Genome Sequences of 6 Strains from Genus Thauera.</title>
        <authorList>
            <person name="Liu B."/>
            <person name="Shapleigh J.P."/>
            <person name="Frostegard A.H."/>
        </authorList>
    </citation>
    <scope>NUCLEOTIDE SEQUENCE [LARGE SCALE GENOMIC DNA]</scope>
    <source>
        <strain evidence="2 3">B4P</strain>
    </source>
</reference>
<dbReference type="AlphaFoldDB" id="N6ZSW0"/>
<comment type="caution">
    <text evidence="2">The sequence shown here is derived from an EMBL/GenBank/DDBJ whole genome shotgun (WGS) entry which is preliminary data.</text>
</comment>
<keyword evidence="1" id="KW-0472">Membrane</keyword>
<dbReference type="Proteomes" id="UP000013047">
    <property type="component" value="Unassembled WGS sequence"/>
</dbReference>
<name>N6ZSW0_9RHOO</name>
<keyword evidence="1" id="KW-0812">Transmembrane</keyword>
<evidence type="ECO:0000313" key="2">
    <source>
        <dbReference type="EMBL" id="ENO97582.1"/>
    </source>
</evidence>
<evidence type="ECO:0000313" key="3">
    <source>
        <dbReference type="Proteomes" id="UP000013047"/>
    </source>
</evidence>
<organism evidence="2 3">
    <name type="scientific">Thauera phenylacetica B4P</name>
    <dbReference type="NCBI Taxonomy" id="1234382"/>
    <lineage>
        <taxon>Bacteria</taxon>
        <taxon>Pseudomonadati</taxon>
        <taxon>Pseudomonadota</taxon>
        <taxon>Betaproteobacteria</taxon>
        <taxon>Rhodocyclales</taxon>
        <taxon>Zoogloeaceae</taxon>
        <taxon>Thauera</taxon>
    </lineage>
</organism>
<keyword evidence="1" id="KW-1133">Transmembrane helix</keyword>
<feature type="transmembrane region" description="Helical" evidence="1">
    <location>
        <begin position="181"/>
        <end position="203"/>
    </location>
</feature>
<sequence length="331" mass="37985">MLLDRDRSGDYREVFWDLLRALLTQYQGDGKDGIEPRSLSTQELWRWTLEERGEPVDGLTSDKARKRVNEHWPGVEEAFAELQGRFTDAARKKGFSGLLWPTKDKSEGGRSSTYRLEWRPFGASTALPILPADYEKQPFVLRYREDRSSLRFSLFGRLFLWPLLFRRHGEASMRIDGVRRYVPAVGLGLMILLAGLPVVIALLQLGKGVLEWGWIAVAAVFFWFPLRPLMRLYDRFIIMASPLFYPFSEKECQVELVRDPEAAVLPGRSRGYNLRLVRYVADCPLCGGNVSLRDGGLGQFNRLVGCCDEEPGEHVFSFDRKLRAGYWLQGR</sequence>
<accession>N6ZSW0</accession>
<protein>
    <submittedName>
        <fullName evidence="2">Uncharacterized protein</fullName>
    </submittedName>
</protein>
<proteinExistence type="predicted"/>
<gene>
    <name evidence="2" type="ORF">C667_08263</name>
</gene>